<name>A0A5C6BU78_9BACT</name>
<gene>
    <name evidence="1" type="ORF">Poly21_30050</name>
</gene>
<dbReference type="EMBL" id="SJPU01000002">
    <property type="protein sequence ID" value="TWU15803.1"/>
    <property type="molecule type" value="Genomic_DNA"/>
</dbReference>
<evidence type="ECO:0000313" key="2">
    <source>
        <dbReference type="Proteomes" id="UP000319908"/>
    </source>
</evidence>
<proteinExistence type="predicted"/>
<protein>
    <submittedName>
        <fullName evidence="1">Uncharacterized protein</fullName>
    </submittedName>
</protein>
<evidence type="ECO:0000313" key="1">
    <source>
        <dbReference type="EMBL" id="TWU15803.1"/>
    </source>
</evidence>
<organism evidence="1 2">
    <name type="scientific">Allorhodopirellula heiligendammensis</name>
    <dbReference type="NCBI Taxonomy" id="2714739"/>
    <lineage>
        <taxon>Bacteria</taxon>
        <taxon>Pseudomonadati</taxon>
        <taxon>Planctomycetota</taxon>
        <taxon>Planctomycetia</taxon>
        <taxon>Pirellulales</taxon>
        <taxon>Pirellulaceae</taxon>
        <taxon>Allorhodopirellula</taxon>
    </lineage>
</organism>
<dbReference type="Proteomes" id="UP000319908">
    <property type="component" value="Unassembled WGS sequence"/>
</dbReference>
<sequence length="292" mass="31989">MTSGELVSDEFSSYPPECITSLAPTVLNHWGLLASPFDAPRPIAQRPLPTEFYFRGDQHVAAWHWLQNLVRRPACLGMLTTSTGVGTSALLRHLATTSGLGRTAIETATAEWGNQSLVRFIEDLNQTAGGVDTVNSVRTVWMVDVAPACQVSVRYQRAAALKNWYQTNAHNLSNLTVVMVIRRNVDHVRLISNATHSIPSHHLARWSDHELVRCIGASLRQAGSTRPAFTVAATARLAEAAEGSVSRLGRLVHAALLHGYLAGLLQISRKDLGGRLHEEIRFDHSAAQRRTA</sequence>
<keyword evidence="2" id="KW-1185">Reference proteome</keyword>
<reference evidence="1 2" key="1">
    <citation type="journal article" date="2020" name="Antonie Van Leeuwenhoek">
        <title>Rhodopirellula heiligendammensis sp. nov., Rhodopirellula pilleata sp. nov., and Rhodopirellula solitaria sp. nov. isolated from natural or artificial marine surfaces in Northern Germany and California, USA, and emended description of the genus Rhodopirellula.</title>
        <authorList>
            <person name="Kallscheuer N."/>
            <person name="Wiegand S."/>
            <person name="Jogler M."/>
            <person name="Boedeker C."/>
            <person name="Peeters S.H."/>
            <person name="Rast P."/>
            <person name="Heuer A."/>
            <person name="Jetten M.S.M."/>
            <person name="Rohde M."/>
            <person name="Jogler C."/>
        </authorList>
    </citation>
    <scope>NUCLEOTIDE SEQUENCE [LARGE SCALE GENOMIC DNA]</scope>
    <source>
        <strain evidence="1 2">Poly21</strain>
    </source>
</reference>
<dbReference type="AlphaFoldDB" id="A0A5C6BU78"/>
<accession>A0A5C6BU78</accession>
<comment type="caution">
    <text evidence="1">The sequence shown here is derived from an EMBL/GenBank/DDBJ whole genome shotgun (WGS) entry which is preliminary data.</text>
</comment>